<reference evidence="2 3" key="1">
    <citation type="journal article" date="2016" name="Nat. Commun.">
        <title>Thousands of microbial genomes shed light on interconnected biogeochemical processes in an aquifer system.</title>
        <authorList>
            <person name="Anantharaman K."/>
            <person name="Brown C.T."/>
            <person name="Hug L.A."/>
            <person name="Sharon I."/>
            <person name="Castelle C.J."/>
            <person name="Probst A.J."/>
            <person name="Thomas B.C."/>
            <person name="Singh A."/>
            <person name="Wilkins M.J."/>
            <person name="Karaoz U."/>
            <person name="Brodie E.L."/>
            <person name="Williams K.H."/>
            <person name="Hubbard S.S."/>
            <person name="Banfield J.F."/>
        </authorList>
    </citation>
    <scope>NUCLEOTIDE SEQUENCE [LARGE SCALE GENOMIC DNA]</scope>
</reference>
<evidence type="ECO:0000313" key="2">
    <source>
        <dbReference type="EMBL" id="OGN30726.1"/>
    </source>
</evidence>
<evidence type="ECO:0000313" key="3">
    <source>
        <dbReference type="Proteomes" id="UP000177111"/>
    </source>
</evidence>
<sequence length="67" mass="7500">MLNEKSISHDSLISKTIHTSPVWHLRNHIKSLLTFLLYLDRDSGLRTGTLSDHQSSSGRFSDAIPAP</sequence>
<feature type="compositionally biased region" description="Polar residues" evidence="1">
    <location>
        <begin position="48"/>
        <end position="59"/>
    </location>
</feature>
<evidence type="ECO:0000256" key="1">
    <source>
        <dbReference type="SAM" id="MobiDB-lite"/>
    </source>
</evidence>
<comment type="caution">
    <text evidence="2">The sequence shown here is derived from an EMBL/GenBank/DDBJ whole genome shotgun (WGS) entry which is preliminary data.</text>
</comment>
<dbReference type="AlphaFoldDB" id="A0A1F8H1I0"/>
<feature type="region of interest" description="Disordered" evidence="1">
    <location>
        <begin position="48"/>
        <end position="67"/>
    </location>
</feature>
<organism evidence="2 3">
    <name type="scientific">Candidatus Yanofskybacteria bacterium RIFCSPLOWO2_02_FULL_44_18</name>
    <dbReference type="NCBI Taxonomy" id="1802705"/>
    <lineage>
        <taxon>Bacteria</taxon>
        <taxon>Candidatus Yanofskyibacteriota</taxon>
    </lineage>
</organism>
<gene>
    <name evidence="2" type="ORF">A3I96_00135</name>
</gene>
<proteinExistence type="predicted"/>
<name>A0A1F8H1I0_9BACT</name>
<accession>A0A1F8H1I0</accession>
<dbReference type="EMBL" id="MGKT01000009">
    <property type="protein sequence ID" value="OGN30726.1"/>
    <property type="molecule type" value="Genomic_DNA"/>
</dbReference>
<protein>
    <submittedName>
        <fullName evidence="2">Uncharacterized protein</fullName>
    </submittedName>
</protein>
<dbReference type="Proteomes" id="UP000177111">
    <property type="component" value="Unassembled WGS sequence"/>
</dbReference>